<dbReference type="InterPro" id="IPR036483">
    <property type="entry name" value="PWI_dom_sf"/>
</dbReference>
<dbReference type="InterPro" id="IPR002483">
    <property type="entry name" value="PWI_dom"/>
</dbReference>
<keyword evidence="1" id="KW-0507">mRNA processing</keyword>
<protein>
    <submittedName>
        <fullName evidence="3">PWI domain-containing protein</fullName>
    </submittedName>
</protein>
<dbReference type="Pfam" id="PF01480">
    <property type="entry name" value="PWI"/>
    <property type="match status" value="1"/>
</dbReference>
<evidence type="ECO:0000313" key="3">
    <source>
        <dbReference type="EMBL" id="KAF2682630.1"/>
    </source>
</evidence>
<evidence type="ECO:0000259" key="2">
    <source>
        <dbReference type="PROSITE" id="PS51025"/>
    </source>
</evidence>
<dbReference type="PANTHER" id="PTHR23148:SF0">
    <property type="entry name" value="SERINE_ARGININE REPETITIVE MATRIX PROTEIN 1"/>
    <property type="match status" value="1"/>
</dbReference>
<dbReference type="GO" id="GO:0006397">
    <property type="term" value="P:mRNA processing"/>
    <property type="evidence" value="ECO:0007669"/>
    <property type="project" value="UniProtKB-KW"/>
</dbReference>
<dbReference type="SUPFAM" id="SSF101233">
    <property type="entry name" value="PWI domain"/>
    <property type="match status" value="1"/>
</dbReference>
<organism evidence="3 4">
    <name type="scientific">Lentithecium fluviatile CBS 122367</name>
    <dbReference type="NCBI Taxonomy" id="1168545"/>
    <lineage>
        <taxon>Eukaryota</taxon>
        <taxon>Fungi</taxon>
        <taxon>Dikarya</taxon>
        <taxon>Ascomycota</taxon>
        <taxon>Pezizomycotina</taxon>
        <taxon>Dothideomycetes</taxon>
        <taxon>Pleosporomycetidae</taxon>
        <taxon>Pleosporales</taxon>
        <taxon>Massarineae</taxon>
        <taxon>Lentitheciaceae</taxon>
        <taxon>Lentithecium</taxon>
    </lineage>
</organism>
<feature type="domain" description="PWI" evidence="2">
    <location>
        <begin position="12"/>
        <end position="111"/>
    </location>
</feature>
<evidence type="ECO:0000256" key="1">
    <source>
        <dbReference type="ARBA" id="ARBA00022664"/>
    </source>
</evidence>
<reference evidence="3" key="1">
    <citation type="journal article" date="2020" name="Stud. Mycol.">
        <title>101 Dothideomycetes genomes: a test case for predicting lifestyles and emergence of pathogens.</title>
        <authorList>
            <person name="Haridas S."/>
            <person name="Albert R."/>
            <person name="Binder M."/>
            <person name="Bloem J."/>
            <person name="Labutti K."/>
            <person name="Salamov A."/>
            <person name="Andreopoulos B."/>
            <person name="Baker S."/>
            <person name="Barry K."/>
            <person name="Bills G."/>
            <person name="Bluhm B."/>
            <person name="Cannon C."/>
            <person name="Castanera R."/>
            <person name="Culley D."/>
            <person name="Daum C."/>
            <person name="Ezra D."/>
            <person name="Gonzalez J."/>
            <person name="Henrissat B."/>
            <person name="Kuo A."/>
            <person name="Liang C."/>
            <person name="Lipzen A."/>
            <person name="Lutzoni F."/>
            <person name="Magnuson J."/>
            <person name="Mondo S."/>
            <person name="Nolan M."/>
            <person name="Ohm R."/>
            <person name="Pangilinan J."/>
            <person name="Park H.-J."/>
            <person name="Ramirez L."/>
            <person name="Alfaro M."/>
            <person name="Sun H."/>
            <person name="Tritt A."/>
            <person name="Yoshinaga Y."/>
            <person name="Zwiers L.-H."/>
            <person name="Turgeon B."/>
            <person name="Goodwin S."/>
            <person name="Spatafora J."/>
            <person name="Crous P."/>
            <person name="Grigoriev I."/>
        </authorList>
    </citation>
    <scope>NUCLEOTIDE SEQUENCE</scope>
    <source>
        <strain evidence="3">CBS 122367</strain>
    </source>
</reference>
<dbReference type="PANTHER" id="PTHR23148">
    <property type="entry name" value="SERINE/ARGININE REGULATED NUCLEAR MATRIX PROTEIN"/>
    <property type="match status" value="1"/>
</dbReference>
<name>A0A6G1IXE4_9PLEO</name>
<dbReference type="EMBL" id="MU005586">
    <property type="protein sequence ID" value="KAF2682630.1"/>
    <property type="molecule type" value="Genomic_DNA"/>
</dbReference>
<keyword evidence="4" id="KW-1185">Reference proteome</keyword>
<dbReference type="Proteomes" id="UP000799291">
    <property type="component" value="Unassembled WGS sequence"/>
</dbReference>
<proteinExistence type="predicted"/>
<dbReference type="OrthoDB" id="163257at2759"/>
<dbReference type="PROSITE" id="PS51025">
    <property type="entry name" value="PWI"/>
    <property type="match status" value="1"/>
</dbReference>
<sequence>MALTVDQKILKATKFPSEFDTPVDKKKVNMDVMKTWIAAKIENLVGDDDILVETTFNWLDEHQFPKIKEIQISLNGFLGDKSSAAFCKELWTLMISAQDSPMGVPKEMLEAKKAELQAEKVRCSQAHAGSSLTLTPLYRLPQTVDALSRRMRRKT</sequence>
<dbReference type="Gene3D" id="1.20.1390.10">
    <property type="entry name" value="PWI domain"/>
    <property type="match status" value="1"/>
</dbReference>
<accession>A0A6G1IXE4</accession>
<dbReference type="GO" id="GO:0005681">
    <property type="term" value="C:spliceosomal complex"/>
    <property type="evidence" value="ECO:0007669"/>
    <property type="project" value="TreeGrafter"/>
</dbReference>
<dbReference type="GO" id="GO:0003723">
    <property type="term" value="F:RNA binding"/>
    <property type="evidence" value="ECO:0007669"/>
    <property type="project" value="TreeGrafter"/>
</dbReference>
<dbReference type="AlphaFoldDB" id="A0A6G1IXE4"/>
<dbReference type="InterPro" id="IPR052225">
    <property type="entry name" value="Ser/Arg_repetitive_matrix"/>
</dbReference>
<evidence type="ECO:0000313" key="4">
    <source>
        <dbReference type="Proteomes" id="UP000799291"/>
    </source>
</evidence>
<gene>
    <name evidence="3" type="ORF">K458DRAFT_306707</name>
</gene>
<dbReference type="SMART" id="SM00311">
    <property type="entry name" value="PWI"/>
    <property type="match status" value="1"/>
</dbReference>
<dbReference type="GO" id="GO:0048024">
    <property type="term" value="P:regulation of mRNA splicing, via spliceosome"/>
    <property type="evidence" value="ECO:0007669"/>
    <property type="project" value="TreeGrafter"/>
</dbReference>